<name>A0A382AB56_9ZZZZ</name>
<dbReference type="InterPro" id="IPR027417">
    <property type="entry name" value="P-loop_NTPase"/>
</dbReference>
<protein>
    <recommendedName>
        <fullName evidence="5">ABC transporter domain-containing protein</fullName>
    </recommendedName>
</protein>
<sequence>MVIQLEKVSVTYPGGVEALRGVDLTVDKGEFVVIVGLSGAGKSTLLRVLN</sequence>
<dbReference type="EMBL" id="UINC01024673">
    <property type="protein sequence ID" value="SVA98775.1"/>
    <property type="molecule type" value="Genomic_DNA"/>
</dbReference>
<dbReference type="GO" id="GO:0016887">
    <property type="term" value="F:ATP hydrolysis activity"/>
    <property type="evidence" value="ECO:0007669"/>
    <property type="project" value="InterPro"/>
</dbReference>
<evidence type="ECO:0000259" key="5">
    <source>
        <dbReference type="Pfam" id="PF00005"/>
    </source>
</evidence>
<feature type="domain" description="ABC transporter" evidence="5">
    <location>
        <begin position="19"/>
        <end position="49"/>
    </location>
</feature>
<dbReference type="InterPro" id="IPR050166">
    <property type="entry name" value="ABC_transporter_ATP-bind"/>
</dbReference>
<evidence type="ECO:0000256" key="3">
    <source>
        <dbReference type="ARBA" id="ARBA00022475"/>
    </source>
</evidence>
<gene>
    <name evidence="6" type="ORF">METZ01_LOCUS151629</name>
</gene>
<accession>A0A382AB56</accession>
<proteinExistence type="predicted"/>
<dbReference type="AlphaFoldDB" id="A0A382AB56"/>
<dbReference type="InterPro" id="IPR003439">
    <property type="entry name" value="ABC_transporter-like_ATP-bd"/>
</dbReference>
<dbReference type="PANTHER" id="PTHR42788:SF7">
    <property type="entry name" value="NITRATE ABC TRANSPORTER ATP-BINDING PROTEIN"/>
    <property type="match status" value="1"/>
</dbReference>
<dbReference type="Gene3D" id="3.40.50.300">
    <property type="entry name" value="P-loop containing nucleotide triphosphate hydrolases"/>
    <property type="match status" value="1"/>
</dbReference>
<evidence type="ECO:0000256" key="4">
    <source>
        <dbReference type="ARBA" id="ARBA00023136"/>
    </source>
</evidence>
<evidence type="ECO:0000256" key="2">
    <source>
        <dbReference type="ARBA" id="ARBA00022448"/>
    </source>
</evidence>
<dbReference type="SUPFAM" id="SSF52540">
    <property type="entry name" value="P-loop containing nucleoside triphosphate hydrolases"/>
    <property type="match status" value="1"/>
</dbReference>
<comment type="subcellular location">
    <subcellularLocation>
        <location evidence="1">Cell membrane</location>
        <topology evidence="1">Peripheral membrane protein</topology>
    </subcellularLocation>
</comment>
<evidence type="ECO:0000313" key="6">
    <source>
        <dbReference type="EMBL" id="SVA98775.1"/>
    </source>
</evidence>
<dbReference type="GO" id="GO:0005886">
    <property type="term" value="C:plasma membrane"/>
    <property type="evidence" value="ECO:0007669"/>
    <property type="project" value="UniProtKB-SubCell"/>
</dbReference>
<keyword evidence="2" id="KW-0813">Transport</keyword>
<dbReference type="Pfam" id="PF00005">
    <property type="entry name" value="ABC_tran"/>
    <property type="match status" value="1"/>
</dbReference>
<keyword evidence="3" id="KW-1003">Cell membrane</keyword>
<keyword evidence="4" id="KW-0472">Membrane</keyword>
<dbReference type="GO" id="GO:0005524">
    <property type="term" value="F:ATP binding"/>
    <property type="evidence" value="ECO:0007669"/>
    <property type="project" value="InterPro"/>
</dbReference>
<dbReference type="PANTHER" id="PTHR42788">
    <property type="entry name" value="TAURINE IMPORT ATP-BINDING PROTEIN-RELATED"/>
    <property type="match status" value="1"/>
</dbReference>
<organism evidence="6">
    <name type="scientific">marine metagenome</name>
    <dbReference type="NCBI Taxonomy" id="408172"/>
    <lineage>
        <taxon>unclassified sequences</taxon>
        <taxon>metagenomes</taxon>
        <taxon>ecological metagenomes</taxon>
    </lineage>
</organism>
<evidence type="ECO:0000256" key="1">
    <source>
        <dbReference type="ARBA" id="ARBA00004202"/>
    </source>
</evidence>
<feature type="non-terminal residue" evidence="6">
    <location>
        <position position="50"/>
    </location>
</feature>
<reference evidence="6" key="1">
    <citation type="submission" date="2018-05" db="EMBL/GenBank/DDBJ databases">
        <authorList>
            <person name="Lanie J.A."/>
            <person name="Ng W.-L."/>
            <person name="Kazmierczak K.M."/>
            <person name="Andrzejewski T.M."/>
            <person name="Davidsen T.M."/>
            <person name="Wayne K.J."/>
            <person name="Tettelin H."/>
            <person name="Glass J.I."/>
            <person name="Rusch D."/>
            <person name="Podicherti R."/>
            <person name="Tsui H.-C.T."/>
            <person name="Winkler M.E."/>
        </authorList>
    </citation>
    <scope>NUCLEOTIDE SEQUENCE</scope>
</reference>